<reference evidence="2" key="1">
    <citation type="submission" date="2020-08" db="EMBL/GenBank/DDBJ databases">
        <title>Genome sequencing and assembly of the red palm weevil Rhynchophorus ferrugineus.</title>
        <authorList>
            <person name="Dias G.B."/>
            <person name="Bergman C.M."/>
            <person name="Manee M."/>
        </authorList>
    </citation>
    <scope>NUCLEOTIDE SEQUENCE</scope>
    <source>
        <strain evidence="2">AA-2017</strain>
        <tissue evidence="2">Whole larva</tissue>
    </source>
</reference>
<name>A0A834LXU3_RHYFE</name>
<feature type="compositionally biased region" description="Basic and acidic residues" evidence="1">
    <location>
        <begin position="9"/>
        <end position="18"/>
    </location>
</feature>
<sequence length="73" mass="7935">IPSKNEFCGPEHREDVSHRSPPTVPSPRSPSHGRRDCGGGGYVADVDVNGPGRGSTNSGSRKEKRNRHGNWRT</sequence>
<dbReference type="AlphaFoldDB" id="A0A834LXU3"/>
<comment type="caution">
    <text evidence="2">The sequence shown here is derived from an EMBL/GenBank/DDBJ whole genome shotgun (WGS) entry which is preliminary data.</text>
</comment>
<dbReference type="EMBL" id="JAACXV010017980">
    <property type="protein sequence ID" value="KAF7264176.1"/>
    <property type="molecule type" value="Genomic_DNA"/>
</dbReference>
<evidence type="ECO:0000313" key="2">
    <source>
        <dbReference type="EMBL" id="KAF7264176.1"/>
    </source>
</evidence>
<accession>A0A834LXU3</accession>
<gene>
    <name evidence="2" type="ORF">GWI33_000500</name>
</gene>
<feature type="non-terminal residue" evidence="2">
    <location>
        <position position="1"/>
    </location>
</feature>
<evidence type="ECO:0000256" key="1">
    <source>
        <dbReference type="SAM" id="MobiDB-lite"/>
    </source>
</evidence>
<proteinExistence type="predicted"/>
<evidence type="ECO:0000313" key="3">
    <source>
        <dbReference type="Proteomes" id="UP000625711"/>
    </source>
</evidence>
<feature type="region of interest" description="Disordered" evidence="1">
    <location>
        <begin position="1"/>
        <end position="73"/>
    </location>
</feature>
<keyword evidence="3" id="KW-1185">Reference proteome</keyword>
<dbReference type="Proteomes" id="UP000625711">
    <property type="component" value="Unassembled WGS sequence"/>
</dbReference>
<protein>
    <submittedName>
        <fullName evidence="2">Uncharacterized protein</fullName>
    </submittedName>
</protein>
<feature type="compositionally biased region" description="Basic residues" evidence="1">
    <location>
        <begin position="62"/>
        <end position="73"/>
    </location>
</feature>
<organism evidence="2 3">
    <name type="scientific">Rhynchophorus ferrugineus</name>
    <name type="common">Red palm weevil</name>
    <name type="synonym">Curculio ferrugineus</name>
    <dbReference type="NCBI Taxonomy" id="354439"/>
    <lineage>
        <taxon>Eukaryota</taxon>
        <taxon>Metazoa</taxon>
        <taxon>Ecdysozoa</taxon>
        <taxon>Arthropoda</taxon>
        <taxon>Hexapoda</taxon>
        <taxon>Insecta</taxon>
        <taxon>Pterygota</taxon>
        <taxon>Neoptera</taxon>
        <taxon>Endopterygota</taxon>
        <taxon>Coleoptera</taxon>
        <taxon>Polyphaga</taxon>
        <taxon>Cucujiformia</taxon>
        <taxon>Curculionidae</taxon>
        <taxon>Dryophthorinae</taxon>
        <taxon>Rhynchophorus</taxon>
    </lineage>
</organism>